<evidence type="ECO:0000256" key="4">
    <source>
        <dbReference type="ARBA" id="ARBA00022536"/>
    </source>
</evidence>
<keyword evidence="6 19" id="KW-0812">Transmembrane</keyword>
<accession>F2DWT2</accession>
<comment type="catalytic activity">
    <reaction evidence="16">
        <text>L-threonyl-[protein] + ATP = O-phospho-L-threonyl-[protein] + ADP + H(+)</text>
        <dbReference type="Rhea" id="RHEA:46608"/>
        <dbReference type="Rhea" id="RHEA-COMP:11060"/>
        <dbReference type="Rhea" id="RHEA-COMP:11605"/>
        <dbReference type="ChEBI" id="CHEBI:15378"/>
        <dbReference type="ChEBI" id="CHEBI:30013"/>
        <dbReference type="ChEBI" id="CHEBI:30616"/>
        <dbReference type="ChEBI" id="CHEBI:61977"/>
        <dbReference type="ChEBI" id="CHEBI:456216"/>
        <dbReference type="EC" id="2.7.11.1"/>
    </reaction>
</comment>
<dbReference type="PANTHER" id="PTHR27009">
    <property type="entry name" value="RUST RESISTANCE KINASE LR10-RELATED"/>
    <property type="match status" value="1"/>
</dbReference>
<dbReference type="AlphaFoldDB" id="F2DWT2"/>
<dbReference type="InterPro" id="IPR045874">
    <property type="entry name" value="LRK10/LRL21-25-like"/>
</dbReference>
<evidence type="ECO:0000256" key="17">
    <source>
        <dbReference type="ARBA" id="ARBA00048679"/>
    </source>
</evidence>
<dbReference type="GO" id="GO:0004674">
    <property type="term" value="F:protein serine/threonine kinase activity"/>
    <property type="evidence" value="ECO:0007669"/>
    <property type="project" value="UniProtKB-KW"/>
</dbReference>
<organism evidence="22">
    <name type="scientific">Hordeum vulgare subsp. vulgare</name>
    <name type="common">Domesticated barley</name>
    <dbReference type="NCBI Taxonomy" id="112509"/>
    <lineage>
        <taxon>Eukaryota</taxon>
        <taxon>Viridiplantae</taxon>
        <taxon>Streptophyta</taxon>
        <taxon>Embryophyta</taxon>
        <taxon>Tracheophyta</taxon>
        <taxon>Spermatophyta</taxon>
        <taxon>Magnoliopsida</taxon>
        <taxon>Liliopsida</taxon>
        <taxon>Poales</taxon>
        <taxon>Poaceae</taxon>
        <taxon>BOP clade</taxon>
        <taxon>Pooideae</taxon>
        <taxon>Triticodae</taxon>
        <taxon>Triticeae</taxon>
        <taxon>Hordeinae</taxon>
        <taxon>Hordeum</taxon>
    </lineage>
</organism>
<keyword evidence="3" id="KW-0723">Serine/threonine-protein kinase</keyword>
<dbReference type="FunFam" id="1.10.510.10:FF:000590">
    <property type="entry name" value="PR5-like receptor kinase"/>
    <property type="match status" value="1"/>
</dbReference>
<dbReference type="Pfam" id="PF07714">
    <property type="entry name" value="PK_Tyr_Ser-Thr"/>
    <property type="match status" value="1"/>
</dbReference>
<evidence type="ECO:0000256" key="14">
    <source>
        <dbReference type="ARBA" id="ARBA00023170"/>
    </source>
</evidence>
<reference evidence="22" key="1">
    <citation type="journal article" date="2011" name="Plant Physiol.">
        <title>Comprehensive sequence analysis of 24,783 barley full-length cDNAs derived from 12 clone libraries.</title>
        <authorList>
            <person name="Matsumoto T."/>
            <person name="Tanaka T."/>
            <person name="Sakai H."/>
            <person name="Amano N."/>
            <person name="Kanamori H."/>
            <person name="Kurita K."/>
            <person name="Kikuta A."/>
            <person name="Kamiya K."/>
            <person name="Yamamoto M."/>
            <person name="Ikawa H."/>
            <person name="Fujii N."/>
            <person name="Hori K."/>
            <person name="Itoh T."/>
            <person name="Sato K."/>
        </authorList>
    </citation>
    <scope>NUCLEOTIDE SEQUENCE</scope>
    <source>
        <tissue evidence="22">Shoot and root</tissue>
    </source>
</reference>
<feature type="binding site" evidence="18">
    <location>
        <position position="351"/>
    </location>
    <ligand>
        <name>ATP</name>
        <dbReference type="ChEBI" id="CHEBI:30616"/>
    </ligand>
</feature>
<feature type="chain" id="PRO_5003277599" description="non-specific serine/threonine protein kinase" evidence="20">
    <location>
        <begin position="24"/>
        <end position="614"/>
    </location>
</feature>
<evidence type="ECO:0000256" key="15">
    <source>
        <dbReference type="ARBA" id="ARBA00023180"/>
    </source>
</evidence>
<comment type="catalytic activity">
    <reaction evidence="17">
        <text>L-seryl-[protein] + ATP = O-phospho-L-seryl-[protein] + ADP + H(+)</text>
        <dbReference type="Rhea" id="RHEA:17989"/>
        <dbReference type="Rhea" id="RHEA-COMP:9863"/>
        <dbReference type="Rhea" id="RHEA-COMP:11604"/>
        <dbReference type="ChEBI" id="CHEBI:15378"/>
        <dbReference type="ChEBI" id="CHEBI:29999"/>
        <dbReference type="ChEBI" id="CHEBI:30616"/>
        <dbReference type="ChEBI" id="CHEBI:83421"/>
        <dbReference type="ChEBI" id="CHEBI:456216"/>
        <dbReference type="EC" id="2.7.11.1"/>
    </reaction>
</comment>
<evidence type="ECO:0000256" key="5">
    <source>
        <dbReference type="ARBA" id="ARBA00022679"/>
    </source>
</evidence>
<keyword evidence="5" id="KW-0808">Transferase</keyword>
<evidence type="ECO:0000256" key="8">
    <source>
        <dbReference type="ARBA" id="ARBA00022741"/>
    </source>
</evidence>
<dbReference type="EMBL" id="AK368350">
    <property type="protein sequence ID" value="BAJ99553.1"/>
    <property type="molecule type" value="mRNA"/>
</dbReference>
<keyword evidence="4" id="KW-0245">EGF-like domain</keyword>
<dbReference type="SUPFAM" id="SSF56112">
    <property type="entry name" value="Protein kinase-like (PK-like)"/>
    <property type="match status" value="1"/>
</dbReference>
<dbReference type="PROSITE" id="PS00108">
    <property type="entry name" value="PROTEIN_KINASE_ST"/>
    <property type="match status" value="1"/>
</dbReference>
<dbReference type="InterPro" id="IPR025287">
    <property type="entry name" value="WAK_GUB"/>
</dbReference>
<dbReference type="Gene3D" id="3.30.200.20">
    <property type="entry name" value="Phosphorylase Kinase, domain 1"/>
    <property type="match status" value="1"/>
</dbReference>
<evidence type="ECO:0000256" key="10">
    <source>
        <dbReference type="ARBA" id="ARBA00022840"/>
    </source>
</evidence>
<evidence type="ECO:0000256" key="18">
    <source>
        <dbReference type="PROSITE-ProRule" id="PRU10141"/>
    </source>
</evidence>
<dbReference type="CDD" id="cd14066">
    <property type="entry name" value="STKc_IRAK"/>
    <property type="match status" value="1"/>
</dbReference>
<evidence type="ECO:0000256" key="13">
    <source>
        <dbReference type="ARBA" id="ARBA00023157"/>
    </source>
</evidence>
<evidence type="ECO:0000259" key="21">
    <source>
        <dbReference type="PROSITE" id="PS50011"/>
    </source>
</evidence>
<dbReference type="InterPro" id="IPR008271">
    <property type="entry name" value="Ser/Thr_kinase_AS"/>
</dbReference>
<evidence type="ECO:0000256" key="3">
    <source>
        <dbReference type="ARBA" id="ARBA00022527"/>
    </source>
</evidence>
<name>F2DWT2_HORVV</name>
<dbReference type="FunFam" id="3.30.200.20:FF:000059">
    <property type="entry name" value="S-receptor-like serine/threonine-protein kinase"/>
    <property type="match status" value="1"/>
</dbReference>
<dbReference type="InterPro" id="IPR011009">
    <property type="entry name" value="Kinase-like_dom_sf"/>
</dbReference>
<proteinExistence type="evidence at transcript level"/>
<dbReference type="Gene3D" id="1.10.510.10">
    <property type="entry name" value="Transferase(Phosphotransferase) domain 1"/>
    <property type="match status" value="1"/>
</dbReference>
<evidence type="ECO:0000256" key="12">
    <source>
        <dbReference type="ARBA" id="ARBA00023136"/>
    </source>
</evidence>
<evidence type="ECO:0000256" key="20">
    <source>
        <dbReference type="SAM" id="SignalP"/>
    </source>
</evidence>
<dbReference type="EC" id="2.7.11.1" evidence="2"/>
<evidence type="ECO:0000256" key="7">
    <source>
        <dbReference type="ARBA" id="ARBA00022729"/>
    </source>
</evidence>
<sequence>MPDLLFMVLMISLLAGGTYVATAWDDEDFFKNCSPTRCSKHGPEVRFPFRLATQHPPCGAPGMQLSCSGQDTILYHPALGSCIVTEIFYKDLVINISPPVDPSPHCPLQRLISTNLSTVVYKPQKLEVASLIGCSRDSIPIDLYGVVGPVDCLINKAIQFWYLVNPDAYMSVLPLDCTVVSKNISIPYSQIHHSVFKIKVSYTATFKYRANRILSFGETAFSWYSSSITSVCQQCEKEGQQCGFNSQKGQSFCKRHGMQVIPIAATSAGAFVALSMMVATMLYFYLKSRYTEEINRKVEMFLKAYVTSKPTRYTFPEVKKIARRFKDKLGQGGFASVYKGELRNGVPVAVKMLESTTGEGEEFINEVATIGLIHHANIVRLLGFCSEGTRRALIYEFMPNESLEKYIFSHISNISRQLLVPNKMLDITLGIARGMEYLHQGCNQRILHFDIKPHNILLDYNFNPKISDFGLAKLCARDQSIVTLTAARGTMGYIAPELYSRNFGGVSYKSDVYSFGMLVLEMVSGRRNSDPSVENQHEVYLPEWIYGRVITGQELGLTLEMTEEDKEKMRKLTIVALWCIQWNPKNRPSMTKVVNMLTGRLQNLQIPPKPFVSV</sequence>
<evidence type="ECO:0000256" key="9">
    <source>
        <dbReference type="ARBA" id="ARBA00022777"/>
    </source>
</evidence>
<keyword evidence="12 19" id="KW-0472">Membrane</keyword>
<dbReference type="SMART" id="SM00220">
    <property type="entry name" value="S_TKc"/>
    <property type="match status" value="1"/>
</dbReference>
<keyword evidence="9" id="KW-0418">Kinase</keyword>
<evidence type="ECO:0000313" key="22">
    <source>
        <dbReference type="EMBL" id="BAJ99553.1"/>
    </source>
</evidence>
<keyword evidence="11 19" id="KW-1133">Transmembrane helix</keyword>
<dbReference type="InterPro" id="IPR000719">
    <property type="entry name" value="Prot_kinase_dom"/>
</dbReference>
<dbReference type="Pfam" id="PF13947">
    <property type="entry name" value="GUB_WAK_bind"/>
    <property type="match status" value="1"/>
</dbReference>
<dbReference type="PROSITE" id="PS00107">
    <property type="entry name" value="PROTEIN_KINASE_ATP"/>
    <property type="match status" value="1"/>
</dbReference>
<dbReference type="GO" id="GO:0016020">
    <property type="term" value="C:membrane"/>
    <property type="evidence" value="ECO:0007669"/>
    <property type="project" value="UniProtKB-SubCell"/>
</dbReference>
<evidence type="ECO:0000256" key="2">
    <source>
        <dbReference type="ARBA" id="ARBA00012513"/>
    </source>
</evidence>
<evidence type="ECO:0000256" key="6">
    <source>
        <dbReference type="ARBA" id="ARBA00022692"/>
    </source>
</evidence>
<dbReference type="GO" id="GO:0005524">
    <property type="term" value="F:ATP binding"/>
    <property type="evidence" value="ECO:0007669"/>
    <property type="project" value="UniProtKB-UniRule"/>
</dbReference>
<evidence type="ECO:0000256" key="19">
    <source>
        <dbReference type="SAM" id="Phobius"/>
    </source>
</evidence>
<feature type="transmembrane region" description="Helical" evidence="19">
    <location>
        <begin position="260"/>
        <end position="286"/>
    </location>
</feature>
<keyword evidence="10 18" id="KW-0067">ATP-binding</keyword>
<keyword evidence="14" id="KW-0675">Receptor</keyword>
<dbReference type="InterPro" id="IPR017441">
    <property type="entry name" value="Protein_kinase_ATP_BS"/>
</dbReference>
<evidence type="ECO:0000256" key="1">
    <source>
        <dbReference type="ARBA" id="ARBA00004479"/>
    </source>
</evidence>
<keyword evidence="13" id="KW-1015">Disulfide bond</keyword>
<keyword evidence="7 20" id="KW-0732">Signal</keyword>
<feature type="signal peptide" evidence="20">
    <location>
        <begin position="1"/>
        <end position="23"/>
    </location>
</feature>
<dbReference type="InterPro" id="IPR001245">
    <property type="entry name" value="Ser-Thr/Tyr_kinase_cat_dom"/>
</dbReference>
<dbReference type="GO" id="GO:0030247">
    <property type="term" value="F:polysaccharide binding"/>
    <property type="evidence" value="ECO:0007669"/>
    <property type="project" value="InterPro"/>
</dbReference>
<keyword evidence="8 18" id="KW-0547">Nucleotide-binding</keyword>
<comment type="subcellular location">
    <subcellularLocation>
        <location evidence="1">Membrane</location>
        <topology evidence="1">Single-pass type I membrane protein</topology>
    </subcellularLocation>
</comment>
<evidence type="ECO:0000256" key="16">
    <source>
        <dbReference type="ARBA" id="ARBA00047899"/>
    </source>
</evidence>
<keyword evidence="15" id="KW-0325">Glycoprotein</keyword>
<feature type="domain" description="Protein kinase" evidence="21">
    <location>
        <begin position="323"/>
        <end position="612"/>
    </location>
</feature>
<protein>
    <recommendedName>
        <fullName evidence="2">non-specific serine/threonine protein kinase</fullName>
        <ecNumber evidence="2">2.7.11.1</ecNumber>
    </recommendedName>
</protein>
<evidence type="ECO:0000256" key="11">
    <source>
        <dbReference type="ARBA" id="ARBA00022989"/>
    </source>
</evidence>
<dbReference type="PROSITE" id="PS50011">
    <property type="entry name" value="PROTEIN_KINASE_DOM"/>
    <property type="match status" value="1"/>
</dbReference>